<sequence length="343" mass="38394">MNAVTDGPYIFYQGNRILVKSIATRSGKPQPQTAYFTPQQKAAITVNCTFPGHPGWNFSIPLKEALHPEPAVFPEAARIFAISDIEGNFEAFRHLLLAGGVIDEQYNWTFGPGHLVMNGDCFDRGEHVTECLWLLYGLEEKARQQGGYVHFILGNHEIMNMTHDLRYVHEKYLVSARLLRKDYGLFYTPDTELGRWLATKNIMEKIGPVLFVHGGVSAAVNALPYSLAELNGLCRPWYFMPPLAAPAQLAVLYDLLFSSDAPFWYRGYAMGGATLQQVAATLEKFDVRHIVIGHTTVEQATAFFEGKVIDIDTPHAFGMSEGVLIKQGKIWRVGKEGRGKRMV</sequence>
<dbReference type="InterPro" id="IPR029052">
    <property type="entry name" value="Metallo-depent_PP-like"/>
</dbReference>
<proteinExistence type="predicted"/>
<dbReference type="EMBL" id="VLLG01000005">
    <property type="protein sequence ID" value="TWI83956.1"/>
    <property type="molecule type" value="Genomic_DNA"/>
</dbReference>
<dbReference type="PANTHER" id="PTHR46546">
    <property type="entry name" value="SHEWANELLA-LIKE PROTEIN PHOSPHATASE 1"/>
    <property type="match status" value="1"/>
</dbReference>
<accession>A0A562ST33</accession>
<feature type="domain" description="Serine/threonine specific protein phosphatases" evidence="1">
    <location>
        <begin position="50"/>
        <end position="324"/>
    </location>
</feature>
<organism evidence="2 3">
    <name type="scientific">Chitinophaga japonensis</name>
    <name type="common">Flexibacter japonensis</name>
    <dbReference type="NCBI Taxonomy" id="104662"/>
    <lineage>
        <taxon>Bacteria</taxon>
        <taxon>Pseudomonadati</taxon>
        <taxon>Bacteroidota</taxon>
        <taxon>Chitinophagia</taxon>
        <taxon>Chitinophagales</taxon>
        <taxon>Chitinophagaceae</taxon>
        <taxon>Chitinophaga</taxon>
    </lineage>
</organism>
<comment type="caution">
    <text evidence="2">The sequence shown here is derived from an EMBL/GenBank/DDBJ whole genome shotgun (WGS) entry which is preliminary data.</text>
</comment>
<dbReference type="OrthoDB" id="7550081at2"/>
<dbReference type="SUPFAM" id="SSF56300">
    <property type="entry name" value="Metallo-dependent phosphatases"/>
    <property type="match status" value="1"/>
</dbReference>
<dbReference type="Gene3D" id="3.60.21.10">
    <property type="match status" value="1"/>
</dbReference>
<dbReference type="RefSeq" id="WP_145717402.1">
    <property type="nucleotide sequence ID" value="NZ_BAAAFY010000002.1"/>
</dbReference>
<dbReference type="SMART" id="SM00156">
    <property type="entry name" value="PP2Ac"/>
    <property type="match status" value="1"/>
</dbReference>
<name>A0A562ST33_CHIJA</name>
<dbReference type="AlphaFoldDB" id="A0A562ST33"/>
<dbReference type="Proteomes" id="UP000316778">
    <property type="component" value="Unassembled WGS sequence"/>
</dbReference>
<reference evidence="2 3" key="1">
    <citation type="journal article" date="2013" name="Stand. Genomic Sci.">
        <title>Genomic Encyclopedia of Type Strains, Phase I: The one thousand microbial genomes (KMG-I) project.</title>
        <authorList>
            <person name="Kyrpides N.C."/>
            <person name="Woyke T."/>
            <person name="Eisen J.A."/>
            <person name="Garrity G."/>
            <person name="Lilburn T.G."/>
            <person name="Beck B.J."/>
            <person name="Whitman W.B."/>
            <person name="Hugenholtz P."/>
            <person name="Klenk H.P."/>
        </authorList>
    </citation>
    <scope>NUCLEOTIDE SEQUENCE [LARGE SCALE GENOMIC DNA]</scope>
    <source>
        <strain evidence="2 3">DSM 13484</strain>
    </source>
</reference>
<dbReference type="InterPro" id="IPR006186">
    <property type="entry name" value="Ser/Thr-sp_prot-phosphatase"/>
</dbReference>
<evidence type="ECO:0000259" key="1">
    <source>
        <dbReference type="SMART" id="SM00156"/>
    </source>
</evidence>
<dbReference type="PANTHER" id="PTHR46546:SF4">
    <property type="entry name" value="SHEWANELLA-LIKE PROTEIN PHOSPHATASE 1"/>
    <property type="match status" value="1"/>
</dbReference>
<dbReference type="GO" id="GO:0016787">
    <property type="term" value="F:hydrolase activity"/>
    <property type="evidence" value="ECO:0007669"/>
    <property type="project" value="InterPro"/>
</dbReference>
<evidence type="ECO:0000313" key="3">
    <source>
        <dbReference type="Proteomes" id="UP000316778"/>
    </source>
</evidence>
<gene>
    <name evidence="2" type="ORF">LX66_4316</name>
</gene>
<evidence type="ECO:0000313" key="2">
    <source>
        <dbReference type="EMBL" id="TWI83956.1"/>
    </source>
</evidence>
<keyword evidence="3" id="KW-1185">Reference proteome</keyword>
<dbReference type="Pfam" id="PF00149">
    <property type="entry name" value="Metallophos"/>
    <property type="match status" value="1"/>
</dbReference>
<dbReference type="InterPro" id="IPR004843">
    <property type="entry name" value="Calcineurin-like_PHP"/>
</dbReference>
<protein>
    <submittedName>
        <fullName evidence="2">Calcineurin-like phosphoesterase family protein</fullName>
    </submittedName>
</protein>